<dbReference type="GeneID" id="97243602"/>
<comment type="caution">
    <text evidence="3">The sequence shown here is derived from an EMBL/GenBank/DDBJ whole genome shotgun (WGS) entry which is preliminary data.</text>
</comment>
<dbReference type="RefSeq" id="WP_082828345.1">
    <property type="nucleotide sequence ID" value="NZ_CP121027.1"/>
</dbReference>
<dbReference type="NCBIfam" id="NF001268">
    <property type="entry name" value="PRK00228.1-4"/>
    <property type="match status" value="1"/>
</dbReference>
<dbReference type="PANTHER" id="PTHR30327">
    <property type="entry name" value="UNCHARACTERIZED PROTEIN YQGE"/>
    <property type="match status" value="1"/>
</dbReference>
<dbReference type="OrthoDB" id="9807486at2"/>
<evidence type="ECO:0000313" key="4">
    <source>
        <dbReference type="Proteomes" id="UP000257706"/>
    </source>
</evidence>
<dbReference type="SUPFAM" id="SSF143456">
    <property type="entry name" value="VC0467-like"/>
    <property type="match status" value="1"/>
</dbReference>
<dbReference type="Pfam" id="PF02622">
    <property type="entry name" value="DUF179"/>
    <property type="match status" value="1"/>
</dbReference>
<proteinExistence type="inferred from homology"/>
<dbReference type="Proteomes" id="UP000257706">
    <property type="component" value="Unassembled WGS sequence"/>
</dbReference>
<name>A0A3B9IS95_9PROT</name>
<sequence>MAAATTTPFEMSGPEGLTGKVLIAMPRLEDPWFTKTVIYLCAHSDDGAMGLVVNRVLDTVDFPELLSQLGLDCSPEAATVKVHFGGPVETGRGFVLHSTDYVLATSLRIDDGVALTATLDVLKAMTEGHGPDRTLVALGYAGWGPGQLETEIQSNSWLVVDADAELLFEGDVEGKWREAIGRLGVDLGHLSGEGGHA</sequence>
<dbReference type="PANTHER" id="PTHR30327:SF1">
    <property type="entry name" value="UPF0301 PROTEIN YQGE"/>
    <property type="match status" value="1"/>
</dbReference>
<organism evidence="3 4">
    <name type="scientific">Tistrella mobilis</name>
    <dbReference type="NCBI Taxonomy" id="171437"/>
    <lineage>
        <taxon>Bacteria</taxon>
        <taxon>Pseudomonadati</taxon>
        <taxon>Pseudomonadota</taxon>
        <taxon>Alphaproteobacteria</taxon>
        <taxon>Geminicoccales</taxon>
        <taxon>Geminicoccaceae</taxon>
        <taxon>Tistrella</taxon>
    </lineage>
</organism>
<evidence type="ECO:0000256" key="2">
    <source>
        <dbReference type="HAMAP-Rule" id="MF_00758"/>
    </source>
</evidence>
<dbReference type="NCBIfam" id="NF001266">
    <property type="entry name" value="PRK00228.1-1"/>
    <property type="match status" value="1"/>
</dbReference>
<dbReference type="InterPro" id="IPR003774">
    <property type="entry name" value="AlgH-like"/>
</dbReference>
<dbReference type="EMBL" id="DMAI01000414">
    <property type="protein sequence ID" value="HAE50731.1"/>
    <property type="molecule type" value="Genomic_DNA"/>
</dbReference>
<evidence type="ECO:0000256" key="1">
    <source>
        <dbReference type="ARBA" id="ARBA00009600"/>
    </source>
</evidence>
<gene>
    <name evidence="3" type="ORF">DCK97_25280</name>
</gene>
<evidence type="ECO:0000313" key="3">
    <source>
        <dbReference type="EMBL" id="HAE50731.1"/>
    </source>
</evidence>
<protein>
    <recommendedName>
        <fullName evidence="2">UPF0301 protein DCK97_25280</fullName>
    </recommendedName>
</protein>
<dbReference type="HAMAP" id="MF_00758">
    <property type="entry name" value="UPF0301"/>
    <property type="match status" value="1"/>
</dbReference>
<dbReference type="GO" id="GO:0005829">
    <property type="term" value="C:cytosol"/>
    <property type="evidence" value="ECO:0007669"/>
    <property type="project" value="TreeGrafter"/>
</dbReference>
<dbReference type="Gene3D" id="3.40.1740.10">
    <property type="entry name" value="VC0467-like"/>
    <property type="match status" value="1"/>
</dbReference>
<accession>A0A3B9IS95</accession>
<reference evidence="3 4" key="1">
    <citation type="journal article" date="2018" name="Nat. Biotechnol.">
        <title>A standardized bacterial taxonomy based on genome phylogeny substantially revises the tree of life.</title>
        <authorList>
            <person name="Parks D.H."/>
            <person name="Chuvochina M."/>
            <person name="Waite D.W."/>
            <person name="Rinke C."/>
            <person name="Skarshewski A."/>
            <person name="Chaumeil P.A."/>
            <person name="Hugenholtz P."/>
        </authorList>
    </citation>
    <scope>NUCLEOTIDE SEQUENCE [LARGE SCALE GENOMIC DNA]</scope>
    <source>
        <strain evidence="3">UBA8739</strain>
    </source>
</reference>
<comment type="similarity">
    <text evidence="1 2">Belongs to the UPF0301 (AlgH) family.</text>
</comment>
<dbReference type="AlphaFoldDB" id="A0A3B9IS95"/>